<organism evidence="3 4">
    <name type="scientific">Vermiconidia calcicola</name>
    <dbReference type="NCBI Taxonomy" id="1690605"/>
    <lineage>
        <taxon>Eukaryota</taxon>
        <taxon>Fungi</taxon>
        <taxon>Dikarya</taxon>
        <taxon>Ascomycota</taxon>
        <taxon>Pezizomycotina</taxon>
        <taxon>Dothideomycetes</taxon>
        <taxon>Dothideomycetidae</taxon>
        <taxon>Mycosphaerellales</taxon>
        <taxon>Extremaceae</taxon>
        <taxon>Vermiconidia</taxon>
    </lineage>
</organism>
<feature type="compositionally biased region" description="Low complexity" evidence="1">
    <location>
        <begin position="569"/>
        <end position="580"/>
    </location>
</feature>
<dbReference type="CDD" id="cd07262">
    <property type="entry name" value="VOC_like"/>
    <property type="match status" value="1"/>
</dbReference>
<evidence type="ECO:0000313" key="3">
    <source>
        <dbReference type="EMBL" id="KAK5545476.1"/>
    </source>
</evidence>
<feature type="compositionally biased region" description="Basic and acidic residues" evidence="1">
    <location>
        <begin position="499"/>
        <end position="509"/>
    </location>
</feature>
<feature type="compositionally biased region" description="Polar residues" evidence="1">
    <location>
        <begin position="431"/>
        <end position="447"/>
    </location>
</feature>
<feature type="region of interest" description="Disordered" evidence="1">
    <location>
        <begin position="379"/>
        <end position="534"/>
    </location>
</feature>
<name>A0AAV9QJX7_9PEZI</name>
<dbReference type="Proteomes" id="UP001345827">
    <property type="component" value="Unassembled WGS sequence"/>
</dbReference>
<feature type="compositionally biased region" description="Polar residues" evidence="1">
    <location>
        <begin position="159"/>
        <end position="197"/>
    </location>
</feature>
<feature type="compositionally biased region" description="Basic and acidic residues" evidence="1">
    <location>
        <begin position="691"/>
        <end position="701"/>
    </location>
</feature>
<evidence type="ECO:0000313" key="4">
    <source>
        <dbReference type="Proteomes" id="UP001345827"/>
    </source>
</evidence>
<dbReference type="EMBL" id="JAXLQG010000001">
    <property type="protein sequence ID" value="KAK5545476.1"/>
    <property type="molecule type" value="Genomic_DNA"/>
</dbReference>
<feature type="compositionally biased region" description="Basic and acidic residues" evidence="1">
    <location>
        <begin position="668"/>
        <end position="678"/>
    </location>
</feature>
<evidence type="ECO:0000256" key="1">
    <source>
        <dbReference type="SAM" id="MobiDB-lite"/>
    </source>
</evidence>
<dbReference type="PROSITE" id="PS51819">
    <property type="entry name" value="VOC"/>
    <property type="match status" value="1"/>
</dbReference>
<dbReference type="SUPFAM" id="SSF54593">
    <property type="entry name" value="Glyoxalase/Bleomycin resistance protein/Dihydroxybiphenyl dioxygenase"/>
    <property type="match status" value="1"/>
</dbReference>
<dbReference type="InterPro" id="IPR037523">
    <property type="entry name" value="VOC_core"/>
</dbReference>
<reference evidence="3 4" key="1">
    <citation type="submission" date="2023-06" db="EMBL/GenBank/DDBJ databases">
        <title>Black Yeasts Isolated from many extreme environments.</title>
        <authorList>
            <person name="Coleine C."/>
            <person name="Stajich J.E."/>
            <person name="Selbmann L."/>
        </authorList>
    </citation>
    <scope>NUCLEOTIDE SEQUENCE [LARGE SCALE GENOMIC DNA]</scope>
    <source>
        <strain evidence="3 4">CCFEE 5887</strain>
    </source>
</reference>
<dbReference type="AlphaFoldDB" id="A0AAV9QJX7"/>
<dbReference type="PANTHER" id="PTHR35006">
    <property type="entry name" value="GLYOXALASE FAMILY PROTEIN (AFU_ORTHOLOGUE AFUA_5G14830)"/>
    <property type="match status" value="1"/>
</dbReference>
<dbReference type="InterPro" id="IPR029068">
    <property type="entry name" value="Glyas_Bleomycin-R_OHBP_Dase"/>
</dbReference>
<feature type="domain" description="VOC" evidence="2">
    <location>
        <begin position="1"/>
        <end position="122"/>
    </location>
</feature>
<feature type="region of interest" description="Disordered" evidence="1">
    <location>
        <begin position="668"/>
        <end position="701"/>
    </location>
</feature>
<comment type="caution">
    <text evidence="3">The sequence shown here is derived from an EMBL/GenBank/DDBJ whole genome shotgun (WGS) entry which is preliminary data.</text>
</comment>
<accession>A0AAV9QJX7</accession>
<feature type="compositionally biased region" description="Basic and acidic residues" evidence="1">
    <location>
        <begin position="126"/>
        <end position="137"/>
    </location>
</feature>
<dbReference type="PANTHER" id="PTHR35006:SF3">
    <property type="entry name" value="GLYOXALASE FAMILY PROTEIN (AFU_ORTHOLOGUE AFUA_3G06020)"/>
    <property type="match status" value="1"/>
</dbReference>
<feature type="region of interest" description="Disordered" evidence="1">
    <location>
        <begin position="234"/>
        <end position="257"/>
    </location>
</feature>
<feature type="region of interest" description="Disordered" evidence="1">
    <location>
        <begin position="287"/>
        <end position="307"/>
    </location>
</feature>
<evidence type="ECO:0000259" key="2">
    <source>
        <dbReference type="PROSITE" id="PS51819"/>
    </source>
</evidence>
<gene>
    <name evidence="3" type="ORF">LTR25_000483</name>
</gene>
<protein>
    <recommendedName>
        <fullName evidence="2">VOC domain-containing protein</fullName>
    </recommendedName>
</protein>
<feature type="region of interest" description="Disordered" evidence="1">
    <location>
        <begin position="546"/>
        <end position="623"/>
    </location>
</feature>
<feature type="compositionally biased region" description="Polar residues" evidence="1">
    <location>
        <begin position="138"/>
        <end position="149"/>
    </location>
</feature>
<sequence>MPSSITLTVSHLPTSTSFFLSALQPLNYVFRGRQEQTIGFGPQNPPNAVADFWITQEIPGVPAGAAHVAFPASSRAQVQDFFLAALKAGSKIHGEPCQRDASGYYSAAVIDFDGNSIEAVYRPDVADDANKENEDVRTSVSRKTSSIKAPSQAAPAKSVVSTKGPTVVSQAQSKTPSLVSQARSQAPSQVRSVTAPTKISAATAKPAGQPKPKQGDVLDTLMQEARNAASVARDLVNSVRPDLNTTSSSDPAPGSLGTGSGAGEAIVGATLLGVAAGAALHYAFSNRSKESQASNDEGRSRRPSVVGRSFTEPAALMMRPQYEYSSVGSAAYYEGPDGRVVSVYRAIEPAPAPAMSAYSEGLGHRLIEMHDNERRTHLTLPAPSKAGSGSRAGSDHASTVRAASRGRRMSIDSGFGPGPRDLEKGKDAVSHVSSRASTKVTRQSNKSGAPPPTSYRAPTVLTTADTLAKSRQSSRSRNRSGSVSRVMSRIGGSEVSAGNEKERERERGRSQSRSRVSRRDEFENGDGDDDGARTVFHVTESLKRVISRTHSVSREKEGGSGGGVGGAGSRVSGSRSSSKSRQPREYPLPPSRAATWTGGSEAGGGSFVSAKSRPSPGRVVSAPRTIIGKLNPMRVRTVVADRDFAADKEADGDSVSVISKQKDLARLDVSDREVRPEDSVSQISVQSARSRRTEKAGSRRG</sequence>
<feature type="compositionally biased region" description="Polar residues" evidence="1">
    <location>
        <begin position="679"/>
        <end position="688"/>
    </location>
</feature>
<keyword evidence="4" id="KW-1185">Reference proteome</keyword>
<feature type="compositionally biased region" description="Basic and acidic residues" evidence="1">
    <location>
        <begin position="420"/>
        <end position="429"/>
    </location>
</feature>
<proteinExistence type="predicted"/>
<feature type="compositionally biased region" description="Gly residues" evidence="1">
    <location>
        <begin position="559"/>
        <end position="568"/>
    </location>
</feature>
<dbReference type="Gene3D" id="3.10.180.10">
    <property type="entry name" value="2,3-Dihydroxybiphenyl 1,2-Dioxygenase, domain 1"/>
    <property type="match status" value="1"/>
</dbReference>
<feature type="region of interest" description="Disordered" evidence="1">
    <location>
        <begin position="126"/>
        <end position="215"/>
    </location>
</feature>
<feature type="compositionally biased region" description="Low complexity" evidence="1">
    <location>
        <begin position="479"/>
        <end position="493"/>
    </location>
</feature>